<keyword evidence="7" id="KW-1185">Reference proteome</keyword>
<dbReference type="GO" id="GO:0019148">
    <property type="term" value="F:D-cysteine desulfhydrase activity"/>
    <property type="evidence" value="ECO:0007669"/>
    <property type="project" value="UniProtKB-EC"/>
</dbReference>
<evidence type="ECO:0000256" key="3">
    <source>
        <dbReference type="ARBA" id="ARBA00022898"/>
    </source>
</evidence>
<feature type="domain" description="Tryptophan synthase beta chain-like PALP" evidence="5">
    <location>
        <begin position="16"/>
        <end position="332"/>
    </location>
</feature>
<feature type="modified residue" description="N6-(pyridoxal phosphate)lysine" evidence="4">
    <location>
        <position position="54"/>
    </location>
</feature>
<dbReference type="GO" id="GO:1901605">
    <property type="term" value="P:alpha-amino acid metabolic process"/>
    <property type="evidence" value="ECO:0007669"/>
    <property type="project" value="UniProtKB-ARBA"/>
</dbReference>
<keyword evidence="3 4" id="KW-0663">Pyridoxal phosphate</keyword>
<dbReference type="Proteomes" id="UP000431401">
    <property type="component" value="Unassembled WGS sequence"/>
</dbReference>
<reference evidence="6 7" key="1">
    <citation type="submission" date="2019-10" db="EMBL/GenBank/DDBJ databases">
        <title>Nocardia macrotermitis sp. nov. and Nocardia aurantia sp. nov., isolated from the gut of fungus growing-termite Macrotermes natalensis.</title>
        <authorList>
            <person name="Benndorf R."/>
            <person name="Schwitalla J."/>
            <person name="Martin K."/>
            <person name="De Beer W."/>
            <person name="Kaster A.-K."/>
            <person name="Vollmers J."/>
            <person name="Poulsen M."/>
            <person name="Beemelmanns C."/>
        </authorList>
    </citation>
    <scope>NUCLEOTIDE SEQUENCE [LARGE SCALE GENOMIC DNA]</scope>
    <source>
        <strain evidence="6 7">RB56</strain>
    </source>
</reference>
<organism evidence="6 7">
    <name type="scientific">Nocardia aurantia</name>
    <dbReference type="NCBI Taxonomy" id="2585199"/>
    <lineage>
        <taxon>Bacteria</taxon>
        <taxon>Bacillati</taxon>
        <taxon>Actinomycetota</taxon>
        <taxon>Actinomycetes</taxon>
        <taxon>Mycobacteriales</taxon>
        <taxon>Nocardiaceae</taxon>
        <taxon>Nocardia</taxon>
    </lineage>
</organism>
<keyword evidence="6" id="KW-0456">Lyase</keyword>
<dbReference type="InterPro" id="IPR001926">
    <property type="entry name" value="TrpB-like_PALP"/>
</dbReference>
<evidence type="ECO:0000256" key="4">
    <source>
        <dbReference type="PIRSR" id="PIRSR006278-2"/>
    </source>
</evidence>
<dbReference type="OrthoDB" id="9801249at2"/>
<protein>
    <submittedName>
        <fullName evidence="6">D-cysteine desulfhydrase</fullName>
        <ecNumber evidence="6">4.4.1.15</ecNumber>
    </submittedName>
</protein>
<evidence type="ECO:0000259" key="5">
    <source>
        <dbReference type="Pfam" id="PF00291"/>
    </source>
</evidence>
<evidence type="ECO:0000313" key="6">
    <source>
        <dbReference type="EMBL" id="MQY26324.1"/>
    </source>
</evidence>
<name>A0A7K0DNE0_9NOCA</name>
<accession>A0A7K0DNE0</accession>
<sequence length="350" mass="36283">MVEPPAVDLSRFPRVALGNWPTPLEECPRLTKVLGPRVLVKRDDVNGLGVGGNKLRKLEFLLGAAVAEGADTIVTFGGVQTNHGRLTAAACARLGLRCELVLTRQVTRLAGSDALVAPQAGEAYEQSGNVALDRIYGAHVHVCDDDTQAEATADRIVAAAKAQGREVVRIPVGGSNAVGVLGYLTAAVELAGQLELMGERADRIVCAIGSAGTVAGLALGSGLLRWPVTVDAVSVSGTESECRADVDRLVRDASELIGVDPPAINVQVTDRAVGDGYGVTTAAMWDAVRLFGRTEGITLDPVYTGKAAAALVEAVRGGEISDSESVVFLHTGGLPGLFGYVPELIEQTAG</sequence>
<dbReference type="AlphaFoldDB" id="A0A7K0DNE0"/>
<evidence type="ECO:0000256" key="2">
    <source>
        <dbReference type="ARBA" id="ARBA00008639"/>
    </source>
</evidence>
<dbReference type="Gene3D" id="3.40.50.1100">
    <property type="match status" value="2"/>
</dbReference>
<evidence type="ECO:0000256" key="1">
    <source>
        <dbReference type="ARBA" id="ARBA00001933"/>
    </source>
</evidence>
<dbReference type="PIRSF" id="PIRSF006278">
    <property type="entry name" value="ACCD_DCysDesulf"/>
    <property type="match status" value="1"/>
</dbReference>
<proteinExistence type="inferred from homology"/>
<evidence type="ECO:0000313" key="7">
    <source>
        <dbReference type="Proteomes" id="UP000431401"/>
    </source>
</evidence>
<comment type="cofactor">
    <cofactor evidence="1">
        <name>pyridoxal 5'-phosphate</name>
        <dbReference type="ChEBI" id="CHEBI:597326"/>
    </cofactor>
</comment>
<dbReference type="PANTHER" id="PTHR43780:SF2">
    <property type="entry name" value="1-AMINOCYCLOPROPANE-1-CARBOXYLATE DEAMINASE-RELATED"/>
    <property type="match status" value="1"/>
</dbReference>
<dbReference type="InterPro" id="IPR036052">
    <property type="entry name" value="TrpB-like_PALP_sf"/>
</dbReference>
<gene>
    <name evidence="6" type="primary">dcyD</name>
    <name evidence="6" type="ORF">NRB56_18880</name>
</gene>
<comment type="similarity">
    <text evidence="2">Belongs to the ACC deaminase/D-cysteine desulfhydrase family.</text>
</comment>
<dbReference type="EC" id="4.4.1.15" evidence="6"/>
<dbReference type="EMBL" id="WEGI01000004">
    <property type="protein sequence ID" value="MQY26324.1"/>
    <property type="molecule type" value="Genomic_DNA"/>
</dbReference>
<dbReference type="Pfam" id="PF00291">
    <property type="entry name" value="PALP"/>
    <property type="match status" value="1"/>
</dbReference>
<dbReference type="InterPro" id="IPR027278">
    <property type="entry name" value="ACCD_DCysDesulf"/>
</dbReference>
<dbReference type="PANTHER" id="PTHR43780">
    <property type="entry name" value="1-AMINOCYCLOPROPANE-1-CARBOXYLATE DEAMINASE-RELATED"/>
    <property type="match status" value="1"/>
</dbReference>
<dbReference type="RefSeq" id="WP_153340544.1">
    <property type="nucleotide sequence ID" value="NZ_WEGI01000004.1"/>
</dbReference>
<dbReference type="SUPFAM" id="SSF53686">
    <property type="entry name" value="Tryptophan synthase beta subunit-like PLP-dependent enzymes"/>
    <property type="match status" value="1"/>
</dbReference>
<comment type="caution">
    <text evidence="6">The sequence shown here is derived from an EMBL/GenBank/DDBJ whole genome shotgun (WGS) entry which is preliminary data.</text>
</comment>